<evidence type="ECO:0000256" key="15">
    <source>
        <dbReference type="ARBA" id="ARBA00048176"/>
    </source>
</evidence>
<evidence type="ECO:0000256" key="8">
    <source>
        <dbReference type="ARBA" id="ARBA00022692"/>
    </source>
</evidence>
<keyword evidence="6 16" id="KW-0813">Transport</keyword>
<dbReference type="AlphaFoldDB" id="A0A5R9IH83"/>
<keyword evidence="11 16" id="KW-0915">Sodium</keyword>
<evidence type="ECO:0000256" key="12">
    <source>
        <dbReference type="ARBA" id="ARBA00023065"/>
    </source>
</evidence>
<evidence type="ECO:0000313" key="18">
    <source>
        <dbReference type="EMBL" id="TLU64894.1"/>
    </source>
</evidence>
<evidence type="ECO:0000256" key="7">
    <source>
        <dbReference type="ARBA" id="ARBA00022475"/>
    </source>
</evidence>
<evidence type="ECO:0000256" key="13">
    <source>
        <dbReference type="ARBA" id="ARBA00023136"/>
    </source>
</evidence>
<evidence type="ECO:0000256" key="3">
    <source>
        <dbReference type="ARBA" id="ARBA00004162"/>
    </source>
</evidence>
<dbReference type="HAMAP" id="MF_00404">
    <property type="entry name" value="OadG"/>
    <property type="match status" value="1"/>
</dbReference>
<comment type="cofactor">
    <cofactor evidence="1 16 17">
        <name>Na(+)</name>
        <dbReference type="ChEBI" id="CHEBI:29101"/>
    </cofactor>
</comment>
<dbReference type="Pfam" id="PF04277">
    <property type="entry name" value="OAD_gamma"/>
    <property type="match status" value="1"/>
</dbReference>
<comment type="subunit">
    <text evidence="5 16">Heterotrimer of an alpha, a beta and a gamma subunit.</text>
</comment>
<evidence type="ECO:0000256" key="16">
    <source>
        <dbReference type="HAMAP-Rule" id="MF_00404"/>
    </source>
</evidence>
<keyword evidence="8 16" id="KW-0812">Transmembrane</keyword>
<dbReference type="GO" id="GO:0008948">
    <property type="term" value="F:oxaloacetate decarboxylase activity"/>
    <property type="evidence" value="ECO:0007669"/>
    <property type="project" value="UniProtKB-UniRule"/>
</dbReference>
<keyword evidence="7 16" id="KW-1003">Cell membrane</keyword>
<keyword evidence="9 16" id="KW-1278">Translocase</keyword>
<proteinExistence type="inferred from homology"/>
<dbReference type="OrthoDB" id="6215597at2"/>
<evidence type="ECO:0000256" key="4">
    <source>
        <dbReference type="ARBA" id="ARBA00005844"/>
    </source>
</evidence>
<keyword evidence="19" id="KW-1185">Reference proteome</keyword>
<protein>
    <recommendedName>
        <fullName evidence="16">Probable oxaloacetate decarboxylase gamma chain</fullName>
        <ecNumber evidence="16">7.2.4.2</ecNumber>
    </recommendedName>
</protein>
<evidence type="ECO:0000256" key="6">
    <source>
        <dbReference type="ARBA" id="ARBA00022448"/>
    </source>
</evidence>
<dbReference type="EMBL" id="VCBC01000009">
    <property type="protein sequence ID" value="TLU64894.1"/>
    <property type="molecule type" value="Genomic_DNA"/>
</dbReference>
<organism evidence="18 19">
    <name type="scientific">Thalassotalea litorea</name>
    <dbReference type="NCBI Taxonomy" id="2020715"/>
    <lineage>
        <taxon>Bacteria</taxon>
        <taxon>Pseudomonadati</taxon>
        <taxon>Pseudomonadota</taxon>
        <taxon>Gammaproteobacteria</taxon>
        <taxon>Alteromonadales</taxon>
        <taxon>Colwelliaceae</taxon>
        <taxon>Thalassotalea</taxon>
    </lineage>
</organism>
<dbReference type="NCBIfam" id="TIGR01195">
    <property type="entry name" value="oadG_fam"/>
    <property type="match status" value="1"/>
</dbReference>
<comment type="subcellular location">
    <subcellularLocation>
        <location evidence="3 16 17">Cell membrane</location>
        <topology evidence="3 16 17">Single-pass membrane protein</topology>
    </subcellularLocation>
</comment>
<comment type="function">
    <text evidence="2 16 17">Catalyzes the decarboxylation of oxaloacetate coupled to Na(+) translocation.</text>
</comment>
<evidence type="ECO:0000256" key="9">
    <source>
        <dbReference type="ARBA" id="ARBA00022967"/>
    </source>
</evidence>
<accession>A0A5R9IH83</accession>
<evidence type="ECO:0000256" key="14">
    <source>
        <dbReference type="ARBA" id="ARBA00023201"/>
    </source>
</evidence>
<dbReference type="GO" id="GO:0015081">
    <property type="term" value="F:sodium ion transmembrane transporter activity"/>
    <property type="evidence" value="ECO:0007669"/>
    <property type="project" value="UniProtKB-UniRule"/>
</dbReference>
<dbReference type="InterPro" id="IPR023424">
    <property type="entry name" value="OadG"/>
</dbReference>
<comment type="catalytic activity">
    <reaction evidence="15 16 17">
        <text>oxaloacetate + 2 Na(+)(in) + H(+) = pyruvate + 2 Na(+)(out) + CO2</text>
        <dbReference type="Rhea" id="RHEA:57724"/>
        <dbReference type="ChEBI" id="CHEBI:15361"/>
        <dbReference type="ChEBI" id="CHEBI:15378"/>
        <dbReference type="ChEBI" id="CHEBI:16452"/>
        <dbReference type="ChEBI" id="CHEBI:16526"/>
        <dbReference type="ChEBI" id="CHEBI:29101"/>
        <dbReference type="EC" id="7.2.4.2"/>
    </reaction>
</comment>
<keyword evidence="14 16" id="KW-0739">Sodium transport</keyword>
<evidence type="ECO:0000256" key="17">
    <source>
        <dbReference type="RuleBase" id="RU004278"/>
    </source>
</evidence>
<sequence length="88" mass="9539">MENIAETFIEAGTLMVVGMVFVFAFLSLLIVAIKVLAKIATNFPDAKVPEKLPRQISSNTTREGEVPATVVAAISSAISQYRKNKITK</sequence>
<gene>
    <name evidence="16" type="primary">oadG</name>
    <name evidence="18" type="ORF">FE810_10610</name>
</gene>
<evidence type="ECO:0000256" key="5">
    <source>
        <dbReference type="ARBA" id="ARBA00011869"/>
    </source>
</evidence>
<name>A0A5R9IH83_9GAMM</name>
<dbReference type="EC" id="7.2.4.2" evidence="16"/>
<feature type="transmembrane region" description="Helical" evidence="16 17">
    <location>
        <begin position="12"/>
        <end position="37"/>
    </location>
</feature>
<dbReference type="Proteomes" id="UP000307790">
    <property type="component" value="Unassembled WGS sequence"/>
</dbReference>
<dbReference type="InterPro" id="IPR005899">
    <property type="entry name" value="Na_pump_deCOase"/>
</dbReference>
<dbReference type="GO" id="GO:0005886">
    <property type="term" value="C:plasma membrane"/>
    <property type="evidence" value="ECO:0007669"/>
    <property type="project" value="UniProtKB-SubCell"/>
</dbReference>
<keyword evidence="12 16" id="KW-0406">Ion transport</keyword>
<dbReference type="GO" id="GO:0015451">
    <property type="term" value="F:decarboxylation-driven active transmembrane transporter activity"/>
    <property type="evidence" value="ECO:0007669"/>
    <property type="project" value="UniProtKB-EC"/>
</dbReference>
<evidence type="ECO:0000256" key="10">
    <source>
        <dbReference type="ARBA" id="ARBA00022989"/>
    </source>
</evidence>
<keyword evidence="13 16" id="KW-0472">Membrane</keyword>
<reference evidence="18 19" key="1">
    <citation type="submission" date="2019-05" db="EMBL/GenBank/DDBJ databases">
        <title>Genome sequences of Thalassotalea litorea 1K03283.</title>
        <authorList>
            <person name="Zhang D."/>
        </authorList>
    </citation>
    <scope>NUCLEOTIDE SEQUENCE [LARGE SCALE GENOMIC DNA]</scope>
    <source>
        <strain evidence="18 19">MCCC 1K03283</strain>
    </source>
</reference>
<dbReference type="GO" id="GO:0036376">
    <property type="term" value="P:sodium ion export across plasma membrane"/>
    <property type="evidence" value="ECO:0007669"/>
    <property type="project" value="InterPro"/>
</dbReference>
<evidence type="ECO:0000256" key="1">
    <source>
        <dbReference type="ARBA" id="ARBA00001959"/>
    </source>
</evidence>
<evidence type="ECO:0000256" key="2">
    <source>
        <dbReference type="ARBA" id="ARBA00003002"/>
    </source>
</evidence>
<comment type="caution">
    <text evidence="18">The sequence shown here is derived from an EMBL/GenBank/DDBJ whole genome shotgun (WGS) entry which is preliminary data.</text>
</comment>
<evidence type="ECO:0000313" key="19">
    <source>
        <dbReference type="Proteomes" id="UP000307790"/>
    </source>
</evidence>
<comment type="similarity">
    <text evidence="4 16 17">Belongs to the OadG family.</text>
</comment>
<dbReference type="RefSeq" id="WP_138320029.1">
    <property type="nucleotide sequence ID" value="NZ_VCBC01000009.1"/>
</dbReference>
<keyword evidence="10 16" id="KW-1133">Transmembrane helix</keyword>
<evidence type="ECO:0000256" key="11">
    <source>
        <dbReference type="ARBA" id="ARBA00023053"/>
    </source>
</evidence>